<evidence type="ECO:0000313" key="2">
    <source>
        <dbReference type="EMBL" id="JAD75409.1"/>
    </source>
</evidence>
<feature type="compositionally biased region" description="Basic and acidic residues" evidence="1">
    <location>
        <begin position="120"/>
        <end position="153"/>
    </location>
</feature>
<name>A0A0A9TR37_ARUDO</name>
<proteinExistence type="predicted"/>
<evidence type="ECO:0000256" key="1">
    <source>
        <dbReference type="SAM" id="MobiDB-lite"/>
    </source>
</evidence>
<feature type="compositionally biased region" description="Basic and acidic residues" evidence="1">
    <location>
        <begin position="86"/>
        <end position="109"/>
    </location>
</feature>
<feature type="compositionally biased region" description="Basic and acidic residues" evidence="1">
    <location>
        <begin position="62"/>
        <end position="74"/>
    </location>
</feature>
<feature type="region of interest" description="Disordered" evidence="1">
    <location>
        <begin position="55"/>
        <end position="153"/>
    </location>
</feature>
<organism evidence="2">
    <name type="scientific">Arundo donax</name>
    <name type="common">Giant reed</name>
    <name type="synonym">Donax arundinaceus</name>
    <dbReference type="NCBI Taxonomy" id="35708"/>
    <lineage>
        <taxon>Eukaryota</taxon>
        <taxon>Viridiplantae</taxon>
        <taxon>Streptophyta</taxon>
        <taxon>Embryophyta</taxon>
        <taxon>Tracheophyta</taxon>
        <taxon>Spermatophyta</taxon>
        <taxon>Magnoliopsida</taxon>
        <taxon>Liliopsida</taxon>
        <taxon>Poales</taxon>
        <taxon>Poaceae</taxon>
        <taxon>PACMAD clade</taxon>
        <taxon>Arundinoideae</taxon>
        <taxon>Arundineae</taxon>
        <taxon>Arundo</taxon>
    </lineage>
</organism>
<reference evidence="2" key="1">
    <citation type="submission" date="2014-09" db="EMBL/GenBank/DDBJ databases">
        <authorList>
            <person name="Magalhaes I.L.F."/>
            <person name="Oliveira U."/>
            <person name="Santos F.R."/>
            <person name="Vidigal T.H.D.A."/>
            <person name="Brescovit A.D."/>
            <person name="Santos A.J."/>
        </authorList>
    </citation>
    <scope>NUCLEOTIDE SEQUENCE</scope>
    <source>
        <tissue evidence="2">Shoot tissue taken approximately 20 cm above the soil surface</tissue>
    </source>
</reference>
<dbReference type="EMBL" id="GBRH01222486">
    <property type="protein sequence ID" value="JAD75409.1"/>
    <property type="molecule type" value="Transcribed_RNA"/>
</dbReference>
<dbReference type="AlphaFoldDB" id="A0A0A9TR37"/>
<reference evidence="2" key="2">
    <citation type="journal article" date="2015" name="Data Brief">
        <title>Shoot transcriptome of the giant reed, Arundo donax.</title>
        <authorList>
            <person name="Barrero R.A."/>
            <person name="Guerrero F.D."/>
            <person name="Moolhuijzen P."/>
            <person name="Goolsby J.A."/>
            <person name="Tidwell J."/>
            <person name="Bellgard S.E."/>
            <person name="Bellgard M.I."/>
        </authorList>
    </citation>
    <scope>NUCLEOTIDE SEQUENCE</scope>
    <source>
        <tissue evidence="2">Shoot tissue taken approximately 20 cm above the soil surface</tissue>
    </source>
</reference>
<sequence length="153" mass="17374">MNDAKVPSSLGMVHSTLISRKGMRRLFSSLESRPSSLAACRKLRLVAASAFMAAQSRRNLPHSKERKKDHEAAAKKNSPFQQRAQQADKNRRTRREQDPGEPKAAREKAASLLRGSRRRLWMDRSQEPRGINRDPGGRSRSWKEDKIDELGLS</sequence>
<accession>A0A0A9TR37</accession>
<protein>
    <submittedName>
        <fullName evidence="2">Uncharacterized protein</fullName>
    </submittedName>
</protein>